<organism evidence="1 2">
    <name type="scientific">Micromonospora qiuiae</name>
    <dbReference type="NCBI Taxonomy" id="502268"/>
    <lineage>
        <taxon>Bacteria</taxon>
        <taxon>Bacillati</taxon>
        <taxon>Actinomycetota</taxon>
        <taxon>Actinomycetes</taxon>
        <taxon>Micromonosporales</taxon>
        <taxon>Micromonosporaceae</taxon>
        <taxon>Micromonospora</taxon>
    </lineage>
</organism>
<evidence type="ECO:0000313" key="2">
    <source>
        <dbReference type="Proteomes" id="UP000653076"/>
    </source>
</evidence>
<reference evidence="1 2" key="1">
    <citation type="submission" date="2021-01" db="EMBL/GenBank/DDBJ databases">
        <title>Whole genome shotgun sequence of Verrucosispora qiuiae NBRC 106684.</title>
        <authorList>
            <person name="Komaki H."/>
            <person name="Tamura T."/>
        </authorList>
    </citation>
    <scope>NUCLEOTIDE SEQUENCE [LARGE SCALE GENOMIC DNA]</scope>
    <source>
        <strain evidence="1 2">NBRC 106684</strain>
    </source>
</reference>
<dbReference type="EMBL" id="BOPC01000048">
    <property type="protein sequence ID" value="GIJ28452.1"/>
    <property type="molecule type" value="Genomic_DNA"/>
</dbReference>
<gene>
    <name evidence="1" type="ORF">Vqi01_36140</name>
</gene>
<accession>A0ABQ4JE47</accession>
<name>A0ABQ4JE47_9ACTN</name>
<proteinExistence type="predicted"/>
<dbReference type="Proteomes" id="UP000653076">
    <property type="component" value="Unassembled WGS sequence"/>
</dbReference>
<sequence length="112" mass="12139">MRVRIALRVAPADRRDVQPLAVWLRQEANRILEALLEAEEDGAVANLATETDATDNSITIEAIVSSDDEKTAKELLASLLAPFTSPEADRAVGGAVKYEVIDIWALPLRSGL</sequence>
<evidence type="ECO:0000313" key="1">
    <source>
        <dbReference type="EMBL" id="GIJ28452.1"/>
    </source>
</evidence>
<comment type="caution">
    <text evidence="1">The sequence shown here is derived from an EMBL/GenBank/DDBJ whole genome shotgun (WGS) entry which is preliminary data.</text>
</comment>
<keyword evidence="2" id="KW-1185">Reference proteome</keyword>
<protein>
    <submittedName>
        <fullName evidence="1">Uncharacterized protein</fullName>
    </submittedName>
</protein>